<evidence type="ECO:0000313" key="5">
    <source>
        <dbReference type="Proteomes" id="UP000824596"/>
    </source>
</evidence>
<sequence>MANKTQISFSWLRHSVVFLLLLSCALEAIANGGSAKKAARDWGVLRATLYNRMHGHECRKDAFSALQRLSQTQEKQLTEWILIQDALGLPPTHSQIRQFAQRMLAVKGDHTRSENTGCKHF</sequence>
<name>A0A9P8SIX7_9HYPO</name>
<dbReference type="OrthoDB" id="5396311at2759"/>
<dbReference type="SUPFAM" id="SSF46689">
    <property type="entry name" value="Homeodomain-like"/>
    <property type="match status" value="1"/>
</dbReference>
<keyword evidence="1 4" id="KW-0238">DNA-binding</keyword>
<feature type="domain" description="HTH CENPB-type" evidence="3">
    <location>
        <begin position="61"/>
        <end position="121"/>
    </location>
</feature>
<gene>
    <name evidence="4" type="ORF">HRG_06159</name>
</gene>
<dbReference type="InterPro" id="IPR009057">
    <property type="entry name" value="Homeodomain-like_sf"/>
</dbReference>
<feature type="signal peptide" evidence="2">
    <location>
        <begin position="1"/>
        <end position="30"/>
    </location>
</feature>
<dbReference type="GeneID" id="68355288"/>
<dbReference type="PROSITE" id="PS51257">
    <property type="entry name" value="PROKAR_LIPOPROTEIN"/>
    <property type="match status" value="1"/>
</dbReference>
<evidence type="ECO:0000313" key="4">
    <source>
        <dbReference type="EMBL" id="KAH0963649.1"/>
    </source>
</evidence>
<keyword evidence="2" id="KW-0732">Signal</keyword>
<proteinExistence type="predicted"/>
<dbReference type="Gene3D" id="1.10.10.60">
    <property type="entry name" value="Homeodomain-like"/>
    <property type="match status" value="1"/>
</dbReference>
<dbReference type="PROSITE" id="PS51253">
    <property type="entry name" value="HTH_CENPB"/>
    <property type="match status" value="1"/>
</dbReference>
<dbReference type="EMBL" id="JAIZPD010000005">
    <property type="protein sequence ID" value="KAH0963649.1"/>
    <property type="molecule type" value="Genomic_DNA"/>
</dbReference>
<accession>A0A9P8SIX7</accession>
<organism evidence="4 5">
    <name type="scientific">Hirsutella rhossiliensis</name>
    <dbReference type="NCBI Taxonomy" id="111463"/>
    <lineage>
        <taxon>Eukaryota</taxon>
        <taxon>Fungi</taxon>
        <taxon>Dikarya</taxon>
        <taxon>Ascomycota</taxon>
        <taxon>Pezizomycotina</taxon>
        <taxon>Sordariomycetes</taxon>
        <taxon>Hypocreomycetidae</taxon>
        <taxon>Hypocreales</taxon>
        <taxon>Ophiocordycipitaceae</taxon>
        <taxon>Hirsutella</taxon>
    </lineage>
</organism>
<keyword evidence="5" id="KW-1185">Reference proteome</keyword>
<dbReference type="RefSeq" id="XP_044721162.1">
    <property type="nucleotide sequence ID" value="XM_044864630.1"/>
</dbReference>
<comment type="caution">
    <text evidence="4">The sequence shown here is derived from an EMBL/GenBank/DDBJ whole genome shotgun (WGS) entry which is preliminary data.</text>
</comment>
<protein>
    <submittedName>
        <fullName evidence="4">Tc5 transposase DNA-binding domain-containing protein</fullName>
    </submittedName>
</protein>
<dbReference type="Pfam" id="PF03221">
    <property type="entry name" value="HTH_Tnp_Tc5"/>
    <property type="match status" value="1"/>
</dbReference>
<reference evidence="4" key="1">
    <citation type="submission" date="2021-09" db="EMBL/GenBank/DDBJ databases">
        <title>A high-quality genome of the endoparasitic fungus Hirsutella rhossiliensis with a comparison of Hirsutella genomes reveals transposable elements contributing to genome size variation.</title>
        <authorList>
            <person name="Lin R."/>
            <person name="Jiao Y."/>
            <person name="Sun X."/>
            <person name="Ling J."/>
            <person name="Xie B."/>
            <person name="Cheng X."/>
        </authorList>
    </citation>
    <scope>NUCLEOTIDE SEQUENCE</scope>
    <source>
        <strain evidence="4">HR02</strain>
    </source>
</reference>
<dbReference type="GO" id="GO:0003677">
    <property type="term" value="F:DNA binding"/>
    <property type="evidence" value="ECO:0007669"/>
    <property type="project" value="UniProtKB-KW"/>
</dbReference>
<evidence type="ECO:0000256" key="1">
    <source>
        <dbReference type="ARBA" id="ARBA00023125"/>
    </source>
</evidence>
<evidence type="ECO:0000256" key="2">
    <source>
        <dbReference type="SAM" id="SignalP"/>
    </source>
</evidence>
<dbReference type="InterPro" id="IPR006600">
    <property type="entry name" value="HTH_CenpB_DNA-bd_dom"/>
</dbReference>
<feature type="chain" id="PRO_5040445831" evidence="2">
    <location>
        <begin position="31"/>
        <end position="121"/>
    </location>
</feature>
<dbReference type="AlphaFoldDB" id="A0A9P8SIX7"/>
<evidence type="ECO:0000259" key="3">
    <source>
        <dbReference type="PROSITE" id="PS51253"/>
    </source>
</evidence>
<dbReference type="Proteomes" id="UP000824596">
    <property type="component" value="Unassembled WGS sequence"/>
</dbReference>